<keyword evidence="11" id="KW-0007">Acetylation</keyword>
<comment type="function">
    <text evidence="15">Lipophagy receptor that plays an important role in lipid droplet (LD) turnover in motor neurons. Localizes to LDs and interacts with components of the autophagy machinery, such as MAP1LC3A/C proteins to deliver LDs to autophagosomes for degradation via lipophagy. Lipid transfer protein required for lipid droplet degradation, including by lipophagy. Can bind and transfer all lipid species found in lipid droplets, from phospholipids to triglycerides and sterol esters but the direction of lipid transfer by spartin and its cargos are unknown. May be implicated in endosomal trafficking, or microtubule dynamics, or both. Participates in cytokinesis.</text>
</comment>
<protein>
    <recommendedName>
        <fullName evidence="17">Spartin</fullName>
    </recommendedName>
</protein>
<keyword evidence="6" id="KW-1017">Isopeptide bond</keyword>
<evidence type="ECO:0000256" key="11">
    <source>
        <dbReference type="ARBA" id="ARBA00022990"/>
    </source>
</evidence>
<evidence type="ECO:0000256" key="12">
    <source>
        <dbReference type="ARBA" id="ARBA00023055"/>
    </source>
</evidence>
<dbReference type="InterPro" id="IPR009686">
    <property type="entry name" value="Senescence/spartin_C"/>
</dbReference>
<reference evidence="20" key="1">
    <citation type="submission" date="2025-08" db="UniProtKB">
        <authorList>
            <consortium name="Ensembl"/>
        </authorList>
    </citation>
    <scope>IDENTIFICATION</scope>
</reference>
<comment type="subunit">
    <text evidence="16">Interacts with ITCH and WWP1. Interacts (via MIT domain) with IST1; leading to the recruitment of SPART to midbodies. Interacts with MAP1LC3A and MAP1LC3C.</text>
</comment>
<evidence type="ECO:0000256" key="18">
    <source>
        <dbReference type="SAM" id="MobiDB-lite"/>
    </source>
</evidence>
<dbReference type="PANTHER" id="PTHR21068:SF43">
    <property type="entry name" value="SPARTIN"/>
    <property type="match status" value="1"/>
</dbReference>
<keyword evidence="13" id="KW-0443">Lipid metabolism</keyword>
<evidence type="ECO:0000256" key="17">
    <source>
        <dbReference type="ARBA" id="ARBA00067916"/>
    </source>
</evidence>
<keyword evidence="5" id="KW-0963">Cytoplasm</keyword>
<evidence type="ECO:0000256" key="4">
    <source>
        <dbReference type="ARBA" id="ARBA00022448"/>
    </source>
</evidence>
<evidence type="ECO:0000256" key="10">
    <source>
        <dbReference type="ARBA" id="ARBA00022963"/>
    </source>
</evidence>
<evidence type="ECO:0000313" key="20">
    <source>
        <dbReference type="Ensembl" id="ENSPMGP00000022340.1"/>
    </source>
</evidence>
<dbReference type="InterPro" id="IPR045036">
    <property type="entry name" value="Spartin-like"/>
</dbReference>
<feature type="region of interest" description="Disordered" evidence="18">
    <location>
        <begin position="123"/>
        <end position="181"/>
    </location>
</feature>
<dbReference type="Gene3D" id="1.20.58.80">
    <property type="entry name" value="Phosphotransferase system, lactose/cellobiose-type IIA subunit"/>
    <property type="match status" value="1"/>
</dbReference>
<dbReference type="GO" id="GO:0051301">
    <property type="term" value="P:cell division"/>
    <property type="evidence" value="ECO:0007669"/>
    <property type="project" value="TreeGrafter"/>
</dbReference>
<keyword evidence="4" id="KW-0813">Transport</keyword>
<dbReference type="GO" id="GO:0008289">
    <property type="term" value="F:lipid binding"/>
    <property type="evidence" value="ECO:0007669"/>
    <property type="project" value="UniProtKB-KW"/>
</dbReference>
<accession>A0A3B4B032</accession>
<dbReference type="PANTHER" id="PTHR21068">
    <property type="entry name" value="SPARTIN"/>
    <property type="match status" value="1"/>
</dbReference>
<proteinExistence type="predicted"/>
<keyword evidence="9" id="KW-0832">Ubl conjugation</keyword>
<sequence>MSDPAEFLLIRDQYELAFHILERGLSAEEAGHKSDALLYYRKCLQHLNQGVGVPTEGDKFQGQCWDNARQVQQKMRSTIQTVTSRMYELETSQEVTVDQRSRLLMNLPQNCYPDLGPYSQPPNSSLLHLYPSVPATNHGTSPVPPPRPPSPSVPKQSATAHPATAMSNPADQPPAYTPRPTVQHSLYYDANNRLVAVATNERELIHIPAGVQMFFVAPNGQVSSLFSPGFLRIFTMDSKETDSEQPSAFLHVCEWLYPLTHDTPVLLANSGIYMFPDTLTTVPGTFVGIVLSSDLPTADQELFQDVLAQIVEFRIQVSVKCLKKEKGIDSEVINLSQKVPLLPPRPGAKNEEEVKPPLPKWSEKMAERILHGATWLSEEFIKGADATSRAIHRSGFKIRDRITPEETPSEVSPKVTKGLEAAQTATGGAVRFSKFLVDGVSTVAGHVADKVVPHVKKHGSKLVPESLKSKDGRPSKLDGAKHVAASSVQGFSTLWSSLEAGAKLVGKSVTAETVTTVKYKYGMDAGEATDTALKSVINIGVTAYNIDNLGIKAIMKTAGKTTAKAMVVKKDGKELEWTKTQSPQTETEAKDTQTKLEEEEENK</sequence>
<keyword evidence="14" id="KW-0446">Lipid-binding</keyword>
<comment type="subcellular location">
    <subcellularLocation>
        <location evidence="2">Cytoplasm</location>
    </subcellularLocation>
    <subcellularLocation>
        <location evidence="3">Lipid droplet</location>
    </subcellularLocation>
    <subcellularLocation>
        <location evidence="1">Midbody</location>
    </subcellularLocation>
</comment>
<feature type="region of interest" description="Disordered" evidence="18">
    <location>
        <begin position="572"/>
        <end position="603"/>
    </location>
</feature>
<feature type="compositionally biased region" description="Polar residues" evidence="18">
    <location>
        <begin position="155"/>
        <end position="170"/>
    </location>
</feature>
<keyword evidence="8" id="KW-0551">Lipid droplet</keyword>
<evidence type="ECO:0000256" key="15">
    <source>
        <dbReference type="ARBA" id="ARBA00054810"/>
    </source>
</evidence>
<dbReference type="GO" id="GO:0030514">
    <property type="term" value="P:negative regulation of BMP signaling pathway"/>
    <property type="evidence" value="ECO:0007669"/>
    <property type="project" value="TreeGrafter"/>
</dbReference>
<dbReference type="AlphaFoldDB" id="A0A3B4B032"/>
<evidence type="ECO:0000256" key="8">
    <source>
        <dbReference type="ARBA" id="ARBA00022677"/>
    </source>
</evidence>
<reference evidence="20" key="2">
    <citation type="submission" date="2025-09" db="UniProtKB">
        <authorList>
            <consortium name="Ensembl"/>
        </authorList>
    </citation>
    <scope>IDENTIFICATION</scope>
</reference>
<feature type="compositionally biased region" description="Pro residues" evidence="18">
    <location>
        <begin position="142"/>
        <end position="152"/>
    </location>
</feature>
<evidence type="ECO:0000256" key="1">
    <source>
        <dbReference type="ARBA" id="ARBA00004214"/>
    </source>
</evidence>
<dbReference type="GO" id="GO:0030496">
    <property type="term" value="C:midbody"/>
    <property type="evidence" value="ECO:0007669"/>
    <property type="project" value="UniProtKB-SubCell"/>
</dbReference>
<dbReference type="STRING" id="409849.ENSPMGP00000022340"/>
<evidence type="ECO:0000256" key="13">
    <source>
        <dbReference type="ARBA" id="ARBA00023098"/>
    </source>
</evidence>
<evidence type="ECO:0000313" key="21">
    <source>
        <dbReference type="Proteomes" id="UP000261520"/>
    </source>
</evidence>
<evidence type="ECO:0000256" key="16">
    <source>
        <dbReference type="ARBA" id="ARBA00064034"/>
    </source>
</evidence>
<evidence type="ECO:0000256" key="7">
    <source>
        <dbReference type="ARBA" id="ARBA00022553"/>
    </source>
</evidence>
<keyword evidence="10" id="KW-0442">Lipid degradation</keyword>
<evidence type="ECO:0000259" key="19">
    <source>
        <dbReference type="SMART" id="SM00745"/>
    </source>
</evidence>
<dbReference type="GO" id="GO:0005811">
    <property type="term" value="C:lipid droplet"/>
    <property type="evidence" value="ECO:0007669"/>
    <property type="project" value="UniProtKB-SubCell"/>
</dbReference>
<dbReference type="FunFam" id="1.20.58.80:FF:000009">
    <property type="entry name" value="spartin isoform X1"/>
    <property type="match status" value="1"/>
</dbReference>
<keyword evidence="21" id="KW-1185">Reference proteome</keyword>
<dbReference type="Ensembl" id="ENSPMGT00000023788.1">
    <property type="protein sequence ID" value="ENSPMGP00000022340.1"/>
    <property type="gene ID" value="ENSPMGG00000018066.1"/>
</dbReference>
<evidence type="ECO:0000256" key="3">
    <source>
        <dbReference type="ARBA" id="ARBA00004502"/>
    </source>
</evidence>
<evidence type="ECO:0000256" key="9">
    <source>
        <dbReference type="ARBA" id="ARBA00022843"/>
    </source>
</evidence>
<keyword evidence="7" id="KW-0597">Phosphoprotein</keyword>
<evidence type="ECO:0000256" key="2">
    <source>
        <dbReference type="ARBA" id="ARBA00004496"/>
    </source>
</evidence>
<organism evidence="20 21">
    <name type="scientific">Periophthalmus magnuspinnatus</name>
    <dbReference type="NCBI Taxonomy" id="409849"/>
    <lineage>
        <taxon>Eukaryota</taxon>
        <taxon>Metazoa</taxon>
        <taxon>Chordata</taxon>
        <taxon>Craniata</taxon>
        <taxon>Vertebrata</taxon>
        <taxon>Euteleostomi</taxon>
        <taxon>Actinopterygii</taxon>
        <taxon>Neopterygii</taxon>
        <taxon>Teleostei</taxon>
        <taxon>Neoteleostei</taxon>
        <taxon>Acanthomorphata</taxon>
        <taxon>Gobiaria</taxon>
        <taxon>Gobiiformes</taxon>
        <taxon>Gobioidei</taxon>
        <taxon>Gobiidae</taxon>
        <taxon>Oxudercinae</taxon>
        <taxon>Periophthalmus</taxon>
    </lineage>
</organism>
<evidence type="ECO:0000256" key="6">
    <source>
        <dbReference type="ARBA" id="ARBA00022499"/>
    </source>
</evidence>
<name>A0A3B4B032_9GOBI</name>
<dbReference type="Pfam" id="PF06911">
    <property type="entry name" value="Senescence"/>
    <property type="match status" value="1"/>
</dbReference>
<dbReference type="SMART" id="SM00745">
    <property type="entry name" value="MIT"/>
    <property type="match status" value="1"/>
</dbReference>
<dbReference type="Proteomes" id="UP000261520">
    <property type="component" value="Unplaced"/>
</dbReference>
<evidence type="ECO:0000256" key="5">
    <source>
        <dbReference type="ARBA" id="ARBA00022490"/>
    </source>
</evidence>
<keyword evidence="12" id="KW-0445">Lipid transport</keyword>
<evidence type="ECO:0000256" key="14">
    <source>
        <dbReference type="ARBA" id="ARBA00023121"/>
    </source>
</evidence>
<feature type="domain" description="MIT" evidence="19">
    <location>
        <begin position="10"/>
        <end position="88"/>
    </location>
</feature>
<dbReference type="InterPro" id="IPR007330">
    <property type="entry name" value="MIT_dom"/>
</dbReference>
<dbReference type="GO" id="GO:0061724">
    <property type="term" value="P:lipophagy"/>
    <property type="evidence" value="ECO:0007669"/>
    <property type="project" value="UniProtKB-ARBA"/>
</dbReference>
<dbReference type="GO" id="GO:0005886">
    <property type="term" value="C:plasma membrane"/>
    <property type="evidence" value="ECO:0007669"/>
    <property type="project" value="TreeGrafter"/>
</dbReference>
<dbReference type="GO" id="GO:0016042">
    <property type="term" value="P:lipid catabolic process"/>
    <property type="evidence" value="ECO:0007669"/>
    <property type="project" value="UniProtKB-KW"/>
</dbReference>
<feature type="compositionally biased region" description="Basic and acidic residues" evidence="18">
    <location>
        <begin position="587"/>
        <end position="596"/>
    </location>
</feature>
<dbReference type="GO" id="GO:0005737">
    <property type="term" value="C:cytoplasm"/>
    <property type="evidence" value="ECO:0007669"/>
    <property type="project" value="UniProtKB-SubCell"/>
</dbReference>
<dbReference type="GO" id="GO:0006869">
    <property type="term" value="P:lipid transport"/>
    <property type="evidence" value="ECO:0007669"/>
    <property type="project" value="UniProtKB-KW"/>
</dbReference>